<protein>
    <submittedName>
        <fullName evidence="2">Uncharacterized protein</fullName>
    </submittedName>
</protein>
<keyword evidence="1" id="KW-1133">Transmembrane helix</keyword>
<dbReference type="VEuPathDB" id="TriTrypDB:ADEAN_000005400"/>
<feature type="transmembrane region" description="Helical" evidence="1">
    <location>
        <begin position="290"/>
        <end position="309"/>
    </location>
</feature>
<dbReference type="AlphaFoldDB" id="A0A7G2C401"/>
<evidence type="ECO:0000313" key="2">
    <source>
        <dbReference type="EMBL" id="CAD2212642.1"/>
    </source>
</evidence>
<accession>A0A7G2C401</accession>
<feature type="transmembrane region" description="Helical" evidence="1">
    <location>
        <begin position="344"/>
        <end position="367"/>
    </location>
</feature>
<reference evidence="2 3" key="1">
    <citation type="submission" date="2020-08" db="EMBL/GenBank/DDBJ databases">
        <authorList>
            <person name="Newling K."/>
            <person name="Davey J."/>
            <person name="Forrester S."/>
        </authorList>
    </citation>
    <scope>NUCLEOTIDE SEQUENCE [LARGE SCALE GENOMIC DNA]</scope>
    <source>
        <strain evidence="3">Crithidia deanei Carvalho (ATCC PRA-265)</strain>
    </source>
</reference>
<proteinExistence type="predicted"/>
<evidence type="ECO:0000256" key="1">
    <source>
        <dbReference type="SAM" id="Phobius"/>
    </source>
</evidence>
<name>A0A7G2C401_9TRYP</name>
<keyword evidence="3" id="KW-1185">Reference proteome</keyword>
<keyword evidence="1" id="KW-0472">Membrane</keyword>
<organism evidence="2 3">
    <name type="scientific">Angomonas deanei</name>
    <dbReference type="NCBI Taxonomy" id="59799"/>
    <lineage>
        <taxon>Eukaryota</taxon>
        <taxon>Discoba</taxon>
        <taxon>Euglenozoa</taxon>
        <taxon>Kinetoplastea</taxon>
        <taxon>Metakinetoplastina</taxon>
        <taxon>Trypanosomatida</taxon>
        <taxon>Trypanosomatidae</taxon>
        <taxon>Strigomonadinae</taxon>
        <taxon>Angomonas</taxon>
    </lineage>
</organism>
<keyword evidence="1" id="KW-0812">Transmembrane</keyword>
<feature type="transmembrane region" description="Helical" evidence="1">
    <location>
        <begin position="97"/>
        <end position="119"/>
    </location>
</feature>
<feature type="transmembrane region" description="Helical" evidence="1">
    <location>
        <begin position="387"/>
        <end position="414"/>
    </location>
</feature>
<dbReference type="Proteomes" id="UP000515908">
    <property type="component" value="Chromosome 01"/>
</dbReference>
<dbReference type="EMBL" id="LR877145">
    <property type="protein sequence ID" value="CAD2212642.1"/>
    <property type="molecule type" value="Genomic_DNA"/>
</dbReference>
<gene>
    <name evidence="2" type="ORF">ADEAN_000005400</name>
</gene>
<sequence length="419" mass="46418">MSAPYTDLDNKPGAASNPVEPSFTSLAALNNNNDNNNTREDRFQPVDITVNDDATNIENTVVSSKTKRLLHREEDFYTIDRLEDQCEAVPLKLYAPWYLPAFALSLFGIILVIISFFLYTYDTTVSNRTTVYIDTQVAEAVCNGGCDNANATFISKLIDGLTFYGLYTTVFDTKVLEAWKDVTASSAARDVKCTYTSSDATYVVNVTYPSKDNIRLTSSISCDASSASGDVPSVRYSGGFIEWTGTYKQGSLYYIFPSLDNKKESFSEGPDDFFYFPFREFSSIITATQAMLFILFILTALFLVFALIVRNCCLVNKKRKNLVCCVGFCGRDTPLCTLSFPQNFLGACIGFLVLSVIINIFLNLAGLSGTGNQEYYRSDLSLTSKLTGSWIALFVVLLFITQIAPLALLCIGYAKRIGF</sequence>
<evidence type="ECO:0000313" key="3">
    <source>
        <dbReference type="Proteomes" id="UP000515908"/>
    </source>
</evidence>